<accession>A0ABY7TMU3</accession>
<keyword evidence="4 7" id="KW-0812">Transmembrane</keyword>
<keyword evidence="5 7" id="KW-1133">Transmembrane helix</keyword>
<feature type="transmembrane region" description="Helical" evidence="7">
    <location>
        <begin position="381"/>
        <end position="404"/>
    </location>
</feature>
<feature type="transmembrane region" description="Helical" evidence="7">
    <location>
        <begin position="165"/>
        <end position="189"/>
    </location>
</feature>
<dbReference type="EMBL" id="CP117411">
    <property type="protein sequence ID" value="WCT74552.1"/>
    <property type="molecule type" value="Genomic_DNA"/>
</dbReference>
<dbReference type="Gene3D" id="1.20.1250.20">
    <property type="entry name" value="MFS general substrate transporter like domains"/>
    <property type="match status" value="1"/>
</dbReference>
<proteinExistence type="inferred from homology"/>
<feature type="transmembrane region" description="Helical" evidence="7">
    <location>
        <begin position="344"/>
        <end position="369"/>
    </location>
</feature>
<comment type="similarity">
    <text evidence="2">Belongs to the major facilitator superfamily.</text>
</comment>
<dbReference type="PANTHER" id="PTHR12778:SF10">
    <property type="entry name" value="MAJOR FACILITATOR SUPERFAMILY DOMAIN-CONTAINING PROTEIN 3"/>
    <property type="match status" value="1"/>
</dbReference>
<evidence type="ECO:0000313" key="9">
    <source>
        <dbReference type="EMBL" id="WCT74552.1"/>
    </source>
</evidence>
<feature type="transmembrane region" description="Helical" evidence="7">
    <location>
        <begin position="410"/>
        <end position="430"/>
    </location>
</feature>
<keyword evidence="6 7" id="KW-0472">Membrane</keyword>
<dbReference type="NCBIfam" id="TIGR00901">
    <property type="entry name" value="2A0125"/>
    <property type="match status" value="1"/>
</dbReference>
<evidence type="ECO:0000256" key="1">
    <source>
        <dbReference type="ARBA" id="ARBA00004141"/>
    </source>
</evidence>
<feature type="transmembrane region" description="Helical" evidence="7">
    <location>
        <begin position="92"/>
        <end position="110"/>
    </location>
</feature>
<dbReference type="InterPro" id="IPR011701">
    <property type="entry name" value="MFS"/>
</dbReference>
<feature type="transmembrane region" description="Helical" evidence="7">
    <location>
        <begin position="318"/>
        <end position="338"/>
    </location>
</feature>
<evidence type="ECO:0000256" key="4">
    <source>
        <dbReference type="ARBA" id="ARBA00022692"/>
    </source>
</evidence>
<feature type="transmembrane region" description="Helical" evidence="7">
    <location>
        <begin position="251"/>
        <end position="272"/>
    </location>
</feature>
<evidence type="ECO:0000256" key="7">
    <source>
        <dbReference type="SAM" id="Phobius"/>
    </source>
</evidence>
<evidence type="ECO:0000256" key="3">
    <source>
        <dbReference type="ARBA" id="ARBA00022448"/>
    </source>
</evidence>
<dbReference type="PANTHER" id="PTHR12778">
    <property type="entry name" value="SOLUTE CARRIER FAMILY 33 ACETYL-COA TRANSPORTER -RELATED"/>
    <property type="match status" value="1"/>
</dbReference>
<gene>
    <name evidence="9" type="ORF">PQ455_04795</name>
</gene>
<feature type="transmembrane region" description="Helical" evidence="7">
    <location>
        <begin position="57"/>
        <end position="80"/>
    </location>
</feature>
<protein>
    <submittedName>
        <fullName evidence="9">MFS transporter</fullName>
    </submittedName>
</protein>
<feature type="transmembrane region" description="Helical" evidence="7">
    <location>
        <begin position="21"/>
        <end position="45"/>
    </location>
</feature>
<evidence type="ECO:0000313" key="10">
    <source>
        <dbReference type="Proteomes" id="UP001220395"/>
    </source>
</evidence>
<dbReference type="Pfam" id="PF07690">
    <property type="entry name" value="MFS_1"/>
    <property type="match status" value="1"/>
</dbReference>
<dbReference type="SUPFAM" id="SSF103473">
    <property type="entry name" value="MFS general substrate transporter"/>
    <property type="match status" value="1"/>
</dbReference>
<keyword evidence="3" id="KW-0813">Transport</keyword>
<evidence type="ECO:0000256" key="2">
    <source>
        <dbReference type="ARBA" id="ARBA00008335"/>
    </source>
</evidence>
<feature type="transmembrane region" description="Helical" evidence="7">
    <location>
        <begin position="195"/>
        <end position="214"/>
    </location>
</feature>
<dbReference type="Proteomes" id="UP001220395">
    <property type="component" value="Chromosome"/>
</dbReference>
<dbReference type="InterPro" id="IPR036259">
    <property type="entry name" value="MFS_trans_sf"/>
</dbReference>
<sequence length="457" mass="48311">MDETTSRPGILASIRPYCERAPLAAFALGLSSGFPFAMIAATLTTRLAQSGIEKKSITTFALAILAYNLKPLWAWMVDGVRLPILGRLGQRVSWMLFAAVLVVLAVFNLARLDPTAGLLDMAYAAVLVGVAGATFDIVIDAYRIELLEPRQLGVGAGMSQYGYRLGNVGAGSLALFVAGAAGVAAGNTIEHGWTVGYMACTLFALPAVVTALLMGEPERRRAPAERRGLRLMIGSIVGPFVEFFKRQGVKVALLILAFILFHKIGDTLANLSLRLLLNDNGFSNEEIATYDVMFGLIATLLGTFVGGILYARMGLKRSVLLSLVLMAFTNLGFAGLAAAGHNNWALSATIGFENFASGIGGVCVTAYFSALCDLRFTAAQYALISAGSSIVGRFVTGTTAGALIEGLGYVNYYLLTTIIAVPGILLFWLMMRMGLIDSAMGTAGEVGEGDARDEVAA</sequence>
<feature type="transmembrane region" description="Helical" evidence="7">
    <location>
        <begin position="292"/>
        <end position="311"/>
    </location>
</feature>
<organism evidence="9 10">
    <name type="scientific">Sphingomonas naphthae</name>
    <dbReference type="NCBI Taxonomy" id="1813468"/>
    <lineage>
        <taxon>Bacteria</taxon>
        <taxon>Pseudomonadati</taxon>
        <taxon>Pseudomonadota</taxon>
        <taxon>Alphaproteobacteria</taxon>
        <taxon>Sphingomonadales</taxon>
        <taxon>Sphingomonadaceae</taxon>
        <taxon>Sphingomonas</taxon>
    </lineage>
</organism>
<feature type="domain" description="Major facilitator superfamily (MFS) profile" evidence="8">
    <location>
        <begin position="21"/>
        <end position="435"/>
    </location>
</feature>
<comment type="subcellular location">
    <subcellularLocation>
        <location evidence="1">Membrane</location>
        <topology evidence="1">Multi-pass membrane protein</topology>
    </subcellularLocation>
</comment>
<evidence type="ECO:0000256" key="6">
    <source>
        <dbReference type="ARBA" id="ARBA00023136"/>
    </source>
</evidence>
<reference evidence="9 10" key="1">
    <citation type="submission" date="2023-02" db="EMBL/GenBank/DDBJ databases">
        <title>Genome sequence of Sphingomonas naphthae.</title>
        <authorList>
            <person name="Kim S."/>
            <person name="Heo J."/>
            <person name="Kwon S.-W."/>
        </authorList>
    </citation>
    <scope>NUCLEOTIDE SEQUENCE [LARGE SCALE GENOMIC DNA]</scope>
    <source>
        <strain evidence="9 10">KACC 18716</strain>
    </source>
</reference>
<dbReference type="InterPro" id="IPR020846">
    <property type="entry name" value="MFS_dom"/>
</dbReference>
<dbReference type="RefSeq" id="WP_273689669.1">
    <property type="nucleotide sequence ID" value="NZ_CP117411.1"/>
</dbReference>
<feature type="transmembrane region" description="Helical" evidence="7">
    <location>
        <begin position="122"/>
        <end position="144"/>
    </location>
</feature>
<name>A0ABY7TMU3_9SPHN</name>
<dbReference type="InterPro" id="IPR004752">
    <property type="entry name" value="AmpG_permease/AT-1"/>
</dbReference>
<dbReference type="PROSITE" id="PS50850">
    <property type="entry name" value="MFS"/>
    <property type="match status" value="1"/>
</dbReference>
<evidence type="ECO:0000256" key="5">
    <source>
        <dbReference type="ARBA" id="ARBA00022989"/>
    </source>
</evidence>
<evidence type="ECO:0000259" key="8">
    <source>
        <dbReference type="PROSITE" id="PS50850"/>
    </source>
</evidence>
<keyword evidence="10" id="KW-1185">Reference proteome</keyword>